<proteinExistence type="inferred from homology"/>
<feature type="binding site" evidence="6">
    <location>
        <position position="123"/>
    </location>
    <ligand>
        <name>NAD(+)</name>
        <dbReference type="ChEBI" id="CHEBI:57540"/>
    </ligand>
</feature>
<feature type="domain" description="Glyceraldehyde 3-phosphate dehydrogenase NAD(P) binding" evidence="10">
    <location>
        <begin position="2"/>
        <end position="154"/>
    </location>
</feature>
<feature type="binding site" evidence="5">
    <location>
        <position position="235"/>
    </location>
    <ligand>
        <name>D-glyceraldehyde 3-phosphate</name>
        <dbReference type="ChEBI" id="CHEBI:59776"/>
    </ligand>
</feature>
<evidence type="ECO:0000256" key="3">
    <source>
        <dbReference type="ARBA" id="ARBA00023002"/>
    </source>
</evidence>
<dbReference type="GO" id="GO:0016620">
    <property type="term" value="F:oxidoreductase activity, acting on the aldehyde or oxo group of donors, NAD or NADP as acceptor"/>
    <property type="evidence" value="ECO:0007669"/>
    <property type="project" value="InterPro"/>
</dbReference>
<dbReference type="SUPFAM" id="SSF55347">
    <property type="entry name" value="Glyceraldehyde-3-phosphate dehydrogenase-like, C-terminal domain"/>
    <property type="match status" value="1"/>
</dbReference>
<keyword evidence="6" id="KW-0547">Nucleotide-binding</keyword>
<feature type="binding site" evidence="6">
    <location>
        <position position="316"/>
    </location>
    <ligand>
        <name>NAD(+)</name>
        <dbReference type="ChEBI" id="CHEBI:57540"/>
    </ligand>
</feature>
<dbReference type="InterPro" id="IPR020830">
    <property type="entry name" value="GlycerAld_3-P_DH_AS"/>
</dbReference>
<dbReference type="InterPro" id="IPR020829">
    <property type="entry name" value="GlycerAld_3-P_DH_cat"/>
</dbReference>
<evidence type="ECO:0000313" key="11">
    <source>
        <dbReference type="EMBL" id="RZO19822.1"/>
    </source>
</evidence>
<dbReference type="AlphaFoldDB" id="A0A520MF13"/>
<dbReference type="InterPro" id="IPR006424">
    <property type="entry name" value="Glyceraldehyde-3-P_DH_1"/>
</dbReference>
<dbReference type="Pfam" id="PF02800">
    <property type="entry name" value="Gp_dh_C"/>
    <property type="match status" value="1"/>
</dbReference>
<feature type="binding site" evidence="6">
    <location>
        <position position="37"/>
    </location>
    <ligand>
        <name>NAD(+)</name>
        <dbReference type="ChEBI" id="CHEBI:57540"/>
    </ligand>
</feature>
<evidence type="ECO:0000256" key="4">
    <source>
        <dbReference type="PIRSR" id="PIRSR000149-1"/>
    </source>
</evidence>
<dbReference type="PIRSF" id="PIRSF000149">
    <property type="entry name" value="GAP_DH"/>
    <property type="match status" value="1"/>
</dbReference>
<feature type="binding site" evidence="5">
    <location>
        <position position="184"/>
    </location>
    <ligand>
        <name>D-glyceraldehyde 3-phosphate</name>
        <dbReference type="ChEBI" id="CHEBI:59776"/>
    </ligand>
</feature>
<feature type="binding site" evidence="6">
    <location>
        <begin position="11"/>
        <end position="12"/>
    </location>
    <ligand>
        <name>NAD(+)</name>
        <dbReference type="ChEBI" id="CHEBI:57540"/>
    </ligand>
</feature>
<dbReference type="Proteomes" id="UP000315889">
    <property type="component" value="Unassembled WGS sequence"/>
</dbReference>
<evidence type="ECO:0000259" key="10">
    <source>
        <dbReference type="SMART" id="SM00846"/>
    </source>
</evidence>
<dbReference type="SMART" id="SM00846">
    <property type="entry name" value="Gp_dh_N"/>
    <property type="match status" value="1"/>
</dbReference>
<dbReference type="FunFam" id="3.30.360.10:FF:000002">
    <property type="entry name" value="Glyceraldehyde-3-phosphate dehydrogenase"/>
    <property type="match status" value="1"/>
</dbReference>
<comment type="caution">
    <text evidence="11">The sequence shown here is derived from an EMBL/GenBank/DDBJ whole genome shotgun (WGS) entry which is preliminary data.</text>
</comment>
<dbReference type="GO" id="GO:0006006">
    <property type="term" value="P:glucose metabolic process"/>
    <property type="evidence" value="ECO:0007669"/>
    <property type="project" value="InterPro"/>
</dbReference>
<feature type="binding site" evidence="6">
    <location>
        <position position="81"/>
    </location>
    <ligand>
        <name>NAD(+)</name>
        <dbReference type="ChEBI" id="CHEBI:57540"/>
    </ligand>
</feature>
<evidence type="ECO:0000256" key="8">
    <source>
        <dbReference type="RuleBase" id="RU000397"/>
    </source>
</evidence>
<evidence type="ECO:0000256" key="1">
    <source>
        <dbReference type="ARBA" id="ARBA00007406"/>
    </source>
</evidence>
<feature type="binding site" evidence="5">
    <location>
        <begin position="212"/>
        <end position="213"/>
    </location>
    <ligand>
        <name>D-glyceraldehyde 3-phosphate</name>
        <dbReference type="ChEBI" id="CHEBI:59776"/>
    </ligand>
</feature>
<evidence type="ECO:0000256" key="5">
    <source>
        <dbReference type="PIRSR" id="PIRSR000149-2"/>
    </source>
</evidence>
<dbReference type="CDD" id="cd05214">
    <property type="entry name" value="GAPDH_I_N"/>
    <property type="match status" value="1"/>
</dbReference>
<evidence type="ECO:0000256" key="6">
    <source>
        <dbReference type="PIRSR" id="PIRSR000149-3"/>
    </source>
</evidence>
<dbReference type="EMBL" id="SHBP01000008">
    <property type="protein sequence ID" value="RZO19822.1"/>
    <property type="molecule type" value="Genomic_DNA"/>
</dbReference>
<dbReference type="PRINTS" id="PR00078">
    <property type="entry name" value="G3PDHDRGNASE"/>
</dbReference>
<evidence type="ECO:0000256" key="2">
    <source>
        <dbReference type="ARBA" id="ARBA00011881"/>
    </source>
</evidence>
<feature type="binding site" evidence="5">
    <location>
        <begin position="153"/>
        <end position="155"/>
    </location>
    <ligand>
        <name>D-glyceraldehyde 3-phosphate</name>
        <dbReference type="ChEBI" id="CHEBI:59776"/>
    </ligand>
</feature>
<evidence type="ECO:0000256" key="9">
    <source>
        <dbReference type="RuleBase" id="RU361160"/>
    </source>
</evidence>
<reference evidence="11 12" key="1">
    <citation type="submission" date="2019-02" db="EMBL/GenBank/DDBJ databases">
        <title>Prokaryotic population dynamics and viral predation in marine succession experiment using metagenomics: the confinement effect.</title>
        <authorList>
            <person name="Haro-Moreno J.M."/>
            <person name="Rodriguez-Valera F."/>
            <person name="Lopez-Perez M."/>
        </authorList>
    </citation>
    <scope>NUCLEOTIDE SEQUENCE [LARGE SCALE GENOMIC DNA]</scope>
    <source>
        <strain evidence="11">MED-G170</strain>
    </source>
</reference>
<comment type="similarity">
    <text evidence="1 8">Belongs to the glyceraldehyde-3-phosphate dehydrogenase family.</text>
</comment>
<dbReference type="InterPro" id="IPR020828">
    <property type="entry name" value="GlycerAld_3-P_DH_NAD(P)-bd"/>
</dbReference>
<sequence length="358" mass="39534">MYKLAINGFGRIGRNIVRALYEHPSLREKIQIVAINDLGDATVNGHLLSFDTVHGRFNQAVEVNNDALYINGEKIHWFSERDPSNIPWGELDVDLVCECTGVFTDREKASLHLKAGAKKVLISAPGKNMDATIVYGINDNILTQDHQVVSNASCTTNCLAPIVKPLYENLGLESGYMTTIHAYTNDQQLTDAYHPDIYRARSATHSMIPTKTGAAAAIAEVIPELKGKLDGMAVRVPTINVSLVDLTFNAGRITSEEEVNRIVKEAAENELKSVLSYCDKPLVSADYNHIPFSSNFDALQTKVNGSLVKVMAWYDNEWGFCNRMLDNSLALLNAQKEINTGLNLEENYADQSTNDLVA</sequence>
<gene>
    <name evidence="11" type="primary">gap</name>
    <name evidence="11" type="ORF">EVB03_06725</name>
</gene>
<dbReference type="CDD" id="cd18126">
    <property type="entry name" value="GAPDH_I_C"/>
    <property type="match status" value="1"/>
</dbReference>
<accession>A0A520MF13</accession>
<keyword evidence="3 9" id="KW-0560">Oxidoreductase</keyword>
<dbReference type="InterPro" id="IPR036291">
    <property type="entry name" value="NAD(P)-bd_dom_sf"/>
</dbReference>
<name>A0A520MF13_9GAMM</name>
<dbReference type="Gene3D" id="3.40.50.720">
    <property type="entry name" value="NAD(P)-binding Rossmann-like Domain"/>
    <property type="match status" value="1"/>
</dbReference>
<dbReference type="GO" id="GO:0051287">
    <property type="term" value="F:NAD binding"/>
    <property type="evidence" value="ECO:0007669"/>
    <property type="project" value="InterPro"/>
</dbReference>
<comment type="subunit">
    <text evidence="2">Homotetramer.</text>
</comment>
<dbReference type="Gene3D" id="3.30.360.10">
    <property type="entry name" value="Dihydrodipicolinate Reductase, domain 2"/>
    <property type="match status" value="1"/>
</dbReference>
<feature type="active site" description="Nucleophile" evidence="4">
    <location>
        <position position="154"/>
    </location>
</feature>
<dbReference type="GO" id="GO:0050661">
    <property type="term" value="F:NADP binding"/>
    <property type="evidence" value="ECO:0007669"/>
    <property type="project" value="InterPro"/>
</dbReference>
<dbReference type="EC" id="1.2.1.-" evidence="9"/>
<dbReference type="PROSITE" id="PS00071">
    <property type="entry name" value="GAPDH"/>
    <property type="match status" value="1"/>
</dbReference>
<dbReference type="NCBIfam" id="TIGR01534">
    <property type="entry name" value="GAPDH-I"/>
    <property type="match status" value="1"/>
</dbReference>
<dbReference type="PANTHER" id="PTHR43148">
    <property type="entry name" value="GLYCERALDEHYDE-3-PHOSPHATE DEHYDROGENASE 2"/>
    <property type="match status" value="1"/>
</dbReference>
<feature type="site" description="Activates thiol group during catalysis" evidence="7">
    <location>
        <position position="181"/>
    </location>
</feature>
<keyword evidence="6" id="KW-0520">NAD</keyword>
<dbReference type="SUPFAM" id="SSF51735">
    <property type="entry name" value="NAD(P)-binding Rossmann-fold domains"/>
    <property type="match status" value="1"/>
</dbReference>
<protein>
    <recommendedName>
        <fullName evidence="9">Glyceraldehyde-3-phosphate dehydrogenase</fullName>
        <ecNumber evidence="9">1.2.1.-</ecNumber>
    </recommendedName>
</protein>
<evidence type="ECO:0000256" key="7">
    <source>
        <dbReference type="PIRSR" id="PIRSR000149-4"/>
    </source>
</evidence>
<dbReference type="FunFam" id="3.40.50.720:FF:000001">
    <property type="entry name" value="Glyceraldehyde-3-phosphate dehydrogenase"/>
    <property type="match status" value="1"/>
</dbReference>
<dbReference type="InterPro" id="IPR020831">
    <property type="entry name" value="GlycerAld/Erythrose_P_DH"/>
</dbReference>
<dbReference type="Pfam" id="PF00044">
    <property type="entry name" value="Gp_dh_N"/>
    <property type="match status" value="1"/>
</dbReference>
<evidence type="ECO:0000313" key="12">
    <source>
        <dbReference type="Proteomes" id="UP000315889"/>
    </source>
</evidence>
<organism evidence="11 12">
    <name type="scientific">SAR92 clade bacterium</name>
    <dbReference type="NCBI Taxonomy" id="2315479"/>
    <lineage>
        <taxon>Bacteria</taxon>
        <taxon>Pseudomonadati</taxon>
        <taxon>Pseudomonadota</taxon>
        <taxon>Gammaproteobacteria</taxon>
        <taxon>Cellvibrionales</taxon>
        <taxon>Porticoccaceae</taxon>
        <taxon>SAR92 clade</taxon>
    </lineage>
</organism>